<name>A0A2A2EP80_9GAMM</name>
<dbReference type="GO" id="GO:0000271">
    <property type="term" value="P:polysaccharide biosynthetic process"/>
    <property type="evidence" value="ECO:0007669"/>
    <property type="project" value="TreeGrafter"/>
</dbReference>
<dbReference type="InterPro" id="IPR015424">
    <property type="entry name" value="PyrdxlP-dep_Trfase"/>
</dbReference>
<dbReference type="SUPFAM" id="SSF53383">
    <property type="entry name" value="PLP-dependent transferases"/>
    <property type="match status" value="1"/>
</dbReference>
<dbReference type="PANTHER" id="PTHR30244:SF9">
    <property type="entry name" value="PROTEIN RV3402C"/>
    <property type="match status" value="1"/>
</dbReference>
<accession>A0A2A2EP80</accession>
<dbReference type="InterPro" id="IPR015421">
    <property type="entry name" value="PyrdxlP-dep_Trfase_major"/>
</dbReference>
<dbReference type="CDD" id="cd00616">
    <property type="entry name" value="AHBA_syn"/>
    <property type="match status" value="1"/>
</dbReference>
<keyword evidence="1 4" id="KW-0663">Pyridoxal phosphate</keyword>
<feature type="modified residue" description="N6-(pyridoxal phosphate)lysine" evidence="4">
    <location>
        <position position="185"/>
    </location>
</feature>
<dbReference type="Proteomes" id="UP000217771">
    <property type="component" value="Unassembled WGS sequence"/>
</dbReference>
<dbReference type="EMBL" id="NSKB01000013">
    <property type="protein sequence ID" value="PAU74199.1"/>
    <property type="molecule type" value="Genomic_DNA"/>
</dbReference>
<evidence type="ECO:0000256" key="4">
    <source>
        <dbReference type="PIRSR" id="PIRSR000390-2"/>
    </source>
</evidence>
<organism evidence="6 7">
    <name type="scientific">Halomonas salipaludis</name>
    <dbReference type="NCBI Taxonomy" id="2032625"/>
    <lineage>
        <taxon>Bacteria</taxon>
        <taxon>Pseudomonadati</taxon>
        <taxon>Pseudomonadota</taxon>
        <taxon>Gammaproteobacteria</taxon>
        <taxon>Oceanospirillales</taxon>
        <taxon>Halomonadaceae</taxon>
        <taxon>Halomonas</taxon>
    </lineage>
</organism>
<gene>
    <name evidence="6" type="ORF">CK498_23630</name>
</gene>
<dbReference type="Gene3D" id="3.40.640.10">
    <property type="entry name" value="Type I PLP-dependent aspartate aminotransferase-like (Major domain)"/>
    <property type="match status" value="1"/>
</dbReference>
<evidence type="ECO:0000313" key="6">
    <source>
        <dbReference type="EMBL" id="PAU74199.1"/>
    </source>
</evidence>
<comment type="similarity">
    <text evidence="2 5">Belongs to the DegT/DnrJ/EryC1 family.</text>
</comment>
<dbReference type="RefSeq" id="WP_095623310.1">
    <property type="nucleotide sequence ID" value="NZ_NSKB01000013.1"/>
</dbReference>
<keyword evidence="6" id="KW-0808">Transferase</keyword>
<dbReference type="AlphaFoldDB" id="A0A2A2EP80"/>
<proteinExistence type="inferred from homology"/>
<evidence type="ECO:0000313" key="7">
    <source>
        <dbReference type="Proteomes" id="UP000217771"/>
    </source>
</evidence>
<dbReference type="GO" id="GO:0008483">
    <property type="term" value="F:transaminase activity"/>
    <property type="evidence" value="ECO:0007669"/>
    <property type="project" value="UniProtKB-KW"/>
</dbReference>
<evidence type="ECO:0000256" key="5">
    <source>
        <dbReference type="RuleBase" id="RU004508"/>
    </source>
</evidence>
<evidence type="ECO:0000256" key="2">
    <source>
        <dbReference type="ARBA" id="ARBA00037999"/>
    </source>
</evidence>
<sequence length="369" mass="40799">MIPVTKPYLPSREKLDRYIDGIYERAWLTNNGPLVQELTQRLEAYLGVENLLLVGNGTLALQIAYRALNVSGDRPSEAITTPFTYVATASSLKWEGVEPVFVDIDPDTWCLDPANIEAAITSTTKVIVPVHVFGNACDVETIEAIACQHGLKVIYDGAHAFGVTYKGESLLKHGDATTLSFHATKLFHSIEGGAIIFKRKEDLERARRMTNFGLAAPEEITDVGINAKMSEFQAAMGLCVLDEIDENLKGREKAWHTYEAAFKSKVQLQYRNPSASCNYAYFPMMLKDQEKLFATLEHLRSKDISARRYFYPSLDIASYGKAVGAGISQDVASRIICLPIFYGLSENDQELIANSVIEIVVSSLGEGVL</sequence>
<dbReference type="Pfam" id="PF01041">
    <property type="entry name" value="DegT_DnrJ_EryC1"/>
    <property type="match status" value="1"/>
</dbReference>
<dbReference type="PANTHER" id="PTHR30244">
    <property type="entry name" value="TRANSAMINASE"/>
    <property type="match status" value="1"/>
</dbReference>
<reference evidence="6 7" key="1">
    <citation type="submission" date="2017-08" db="EMBL/GenBank/DDBJ databases">
        <title>Halomonas alkalisoli sp. nov., isolated from saline alkaline soil.</title>
        <authorList>
            <person name="Wang D."/>
            <person name="Zhang G."/>
        </authorList>
    </citation>
    <scope>NUCLEOTIDE SEQUENCE [LARGE SCALE GENOMIC DNA]</scope>
    <source>
        <strain evidence="6 7">WRN001</strain>
    </source>
</reference>
<evidence type="ECO:0000256" key="1">
    <source>
        <dbReference type="ARBA" id="ARBA00022898"/>
    </source>
</evidence>
<dbReference type="OrthoDB" id="9804264at2"/>
<keyword evidence="7" id="KW-1185">Reference proteome</keyword>
<protein>
    <submittedName>
        <fullName evidence="6">Aminotransferase DegT</fullName>
    </submittedName>
</protein>
<dbReference type="GO" id="GO:0030170">
    <property type="term" value="F:pyridoxal phosphate binding"/>
    <property type="evidence" value="ECO:0007669"/>
    <property type="project" value="TreeGrafter"/>
</dbReference>
<evidence type="ECO:0000256" key="3">
    <source>
        <dbReference type="PIRSR" id="PIRSR000390-1"/>
    </source>
</evidence>
<keyword evidence="6" id="KW-0032">Aminotransferase</keyword>
<feature type="active site" description="Proton acceptor" evidence="3">
    <location>
        <position position="185"/>
    </location>
</feature>
<dbReference type="InterPro" id="IPR000653">
    <property type="entry name" value="DegT/StrS_aminotransferase"/>
</dbReference>
<comment type="caution">
    <text evidence="6">The sequence shown here is derived from an EMBL/GenBank/DDBJ whole genome shotgun (WGS) entry which is preliminary data.</text>
</comment>
<dbReference type="PIRSF" id="PIRSF000390">
    <property type="entry name" value="PLP_StrS"/>
    <property type="match status" value="1"/>
</dbReference>